<evidence type="ECO:0000256" key="1">
    <source>
        <dbReference type="SAM" id="SignalP"/>
    </source>
</evidence>
<dbReference type="PANTHER" id="PTHR34094:SF1">
    <property type="entry name" value="PROTEIN FAM185A"/>
    <property type="match status" value="1"/>
</dbReference>
<feature type="domain" description="DUF4097" evidence="2">
    <location>
        <begin position="114"/>
        <end position="345"/>
    </location>
</feature>
<proteinExistence type="predicted"/>
<keyword evidence="4" id="KW-1185">Reference proteome</keyword>
<reference evidence="3" key="1">
    <citation type="submission" date="2021-04" db="EMBL/GenBank/DDBJ databases">
        <authorList>
            <person name="Rodrigo-Torres L."/>
            <person name="Arahal R. D."/>
            <person name="Lucena T."/>
        </authorList>
    </citation>
    <scope>NUCLEOTIDE SEQUENCE</scope>
    <source>
        <strain evidence="3">CECT 9275</strain>
    </source>
</reference>
<name>A0A916NCQ6_9BACT</name>
<dbReference type="AlphaFoldDB" id="A0A916NCQ6"/>
<protein>
    <recommendedName>
        <fullName evidence="2">DUF4097 domain-containing protein</fullName>
    </recommendedName>
</protein>
<dbReference type="Pfam" id="PF13349">
    <property type="entry name" value="DUF4097"/>
    <property type="match status" value="1"/>
</dbReference>
<evidence type="ECO:0000259" key="2">
    <source>
        <dbReference type="Pfam" id="PF13349"/>
    </source>
</evidence>
<dbReference type="RefSeq" id="WP_215239682.1">
    <property type="nucleotide sequence ID" value="NZ_CAJRAF010000002.1"/>
</dbReference>
<organism evidence="3 4">
    <name type="scientific">Dyadobacter helix</name>
    <dbReference type="NCBI Taxonomy" id="2822344"/>
    <lineage>
        <taxon>Bacteria</taxon>
        <taxon>Pseudomonadati</taxon>
        <taxon>Bacteroidota</taxon>
        <taxon>Cytophagia</taxon>
        <taxon>Cytophagales</taxon>
        <taxon>Spirosomataceae</taxon>
        <taxon>Dyadobacter</taxon>
    </lineage>
</organism>
<evidence type="ECO:0000313" key="4">
    <source>
        <dbReference type="Proteomes" id="UP000680038"/>
    </source>
</evidence>
<gene>
    <name evidence="3" type="ORF">DYBT9275_03143</name>
</gene>
<comment type="caution">
    <text evidence="3">The sequence shown here is derived from an EMBL/GenBank/DDBJ whole genome shotgun (WGS) entry which is preliminary data.</text>
</comment>
<dbReference type="Proteomes" id="UP000680038">
    <property type="component" value="Unassembled WGS sequence"/>
</dbReference>
<dbReference type="InterPro" id="IPR025164">
    <property type="entry name" value="Toastrack_DUF4097"/>
</dbReference>
<keyword evidence="1" id="KW-0732">Signal</keyword>
<dbReference type="PANTHER" id="PTHR34094">
    <property type="match status" value="1"/>
</dbReference>
<evidence type="ECO:0000313" key="3">
    <source>
        <dbReference type="EMBL" id="CAG5003398.1"/>
    </source>
</evidence>
<sequence length="347" mass="36388">MKNKKLLLLFFAAATSLAAYSQSSEEKPYVTRTFTDSNLKELKVETSGGSILVTGAQSGGIKVDMFVRGNNWKGKDELSKEEIENRLEDFDISIVTEANKVVATAKRKNNIPWNDKRSISIGFKVYTPRNMRTDLKTSGGSIKIASLTGEQNFATSGGSLKLDDLDGMIRGRTSGGSIDVTNCRNDINLATSGGSIKADMLKGKINLTTSGGSILLNGLDGDIVAHTSGGSIKGEDIAGKLDAGTSGGSVRLADISGSLRANTSAGSIEVSVSKLGEYLSLTTSAGTVRVTMPLDKGADLNLRGNKVSIPLKNFDGEAQSDHVRGKINGGGIPVTLSASSGSVYVNQ</sequence>
<dbReference type="EMBL" id="CAJRAF010000002">
    <property type="protein sequence ID" value="CAG5003398.1"/>
    <property type="molecule type" value="Genomic_DNA"/>
</dbReference>
<accession>A0A916NCQ6</accession>
<feature type="chain" id="PRO_5037079413" description="DUF4097 domain-containing protein" evidence="1">
    <location>
        <begin position="22"/>
        <end position="347"/>
    </location>
</feature>
<feature type="signal peptide" evidence="1">
    <location>
        <begin position="1"/>
        <end position="21"/>
    </location>
</feature>